<dbReference type="SUPFAM" id="SSF55811">
    <property type="entry name" value="Nudix"/>
    <property type="match status" value="1"/>
</dbReference>
<evidence type="ECO:0000256" key="3">
    <source>
        <dbReference type="ARBA" id="ARBA00022801"/>
    </source>
</evidence>
<dbReference type="EMBL" id="JBDXMX010000005">
    <property type="protein sequence ID" value="MEO9248450.1"/>
    <property type="molecule type" value="Genomic_DNA"/>
</dbReference>
<comment type="caution">
    <text evidence="6">The sequence shown here is derived from an EMBL/GenBank/DDBJ whole genome shotgun (WGS) entry which is preliminary data.</text>
</comment>
<dbReference type="Pfam" id="PF00293">
    <property type="entry name" value="NUDIX"/>
    <property type="match status" value="1"/>
</dbReference>
<dbReference type="PROSITE" id="PS00893">
    <property type="entry name" value="NUDIX_BOX"/>
    <property type="match status" value="1"/>
</dbReference>
<keyword evidence="3 4" id="KW-0378">Hydrolase</keyword>
<evidence type="ECO:0000313" key="6">
    <source>
        <dbReference type="EMBL" id="MEO9248450.1"/>
    </source>
</evidence>
<comment type="cofactor">
    <cofactor evidence="1">
        <name>Mg(2+)</name>
        <dbReference type="ChEBI" id="CHEBI:18420"/>
    </cofactor>
</comment>
<dbReference type="InterPro" id="IPR000086">
    <property type="entry name" value="NUDIX_hydrolase_dom"/>
</dbReference>
<evidence type="ECO:0000313" key="7">
    <source>
        <dbReference type="Proteomes" id="UP001484097"/>
    </source>
</evidence>
<dbReference type="InterPro" id="IPR020084">
    <property type="entry name" value="NUDIX_hydrolase_CS"/>
</dbReference>
<dbReference type="RefSeq" id="WP_347921058.1">
    <property type="nucleotide sequence ID" value="NZ_JBDXMX010000005.1"/>
</dbReference>
<comment type="similarity">
    <text evidence="2 4">Belongs to the Nudix hydrolase family.</text>
</comment>
<dbReference type="Gene3D" id="3.90.79.10">
    <property type="entry name" value="Nucleoside Triphosphate Pyrophosphohydrolase"/>
    <property type="match status" value="1"/>
</dbReference>
<dbReference type="InterPro" id="IPR020476">
    <property type="entry name" value="Nudix_hydrolase"/>
</dbReference>
<evidence type="ECO:0000256" key="2">
    <source>
        <dbReference type="ARBA" id="ARBA00005582"/>
    </source>
</evidence>
<organism evidence="6 7">
    <name type="scientific">Citricoccus nitrophenolicus</name>
    <dbReference type="NCBI Taxonomy" id="863575"/>
    <lineage>
        <taxon>Bacteria</taxon>
        <taxon>Bacillati</taxon>
        <taxon>Actinomycetota</taxon>
        <taxon>Actinomycetes</taxon>
        <taxon>Micrococcales</taxon>
        <taxon>Micrococcaceae</taxon>
        <taxon>Citricoccus</taxon>
    </lineage>
</organism>
<feature type="domain" description="Nudix hydrolase" evidence="5">
    <location>
        <begin position="19"/>
        <end position="153"/>
    </location>
</feature>
<evidence type="ECO:0000256" key="4">
    <source>
        <dbReference type="RuleBase" id="RU003476"/>
    </source>
</evidence>
<accession>A0ABV0IK41</accession>
<dbReference type="PRINTS" id="PR00502">
    <property type="entry name" value="NUDIXFAMILY"/>
</dbReference>
<dbReference type="PROSITE" id="PS51462">
    <property type="entry name" value="NUDIX"/>
    <property type="match status" value="1"/>
</dbReference>
<keyword evidence="7" id="KW-1185">Reference proteome</keyword>
<dbReference type="PANTHER" id="PTHR43046">
    <property type="entry name" value="GDP-MANNOSE MANNOSYL HYDROLASE"/>
    <property type="match status" value="1"/>
</dbReference>
<gene>
    <name evidence="6" type="ORF">ABDK96_12235</name>
</gene>
<sequence>MPTPEFVLSLRETIGTAPLWLPGCKAVVLRGSGSERSQQVLLVRRVDNGRWTLPAGIIEPGEEPASAAVRETLEETNVTCVPRRLAGVGTTHEVTYPNGDRAQYLDVVMVMDYVCGEARVNDDENTDVGWFGLDALPDLPQLHARALAWGLEEAAGARFVP</sequence>
<dbReference type="CDD" id="cd18879">
    <property type="entry name" value="NUDIX_Hydrolase"/>
    <property type="match status" value="1"/>
</dbReference>
<evidence type="ECO:0000259" key="5">
    <source>
        <dbReference type="PROSITE" id="PS51462"/>
    </source>
</evidence>
<reference evidence="6 7" key="1">
    <citation type="submission" date="2024-05" db="EMBL/GenBank/DDBJ databases">
        <authorList>
            <person name="Yi C."/>
        </authorList>
    </citation>
    <scope>NUCLEOTIDE SEQUENCE [LARGE SCALE GENOMIC DNA]</scope>
    <source>
        <strain evidence="6 7">XS13</strain>
    </source>
</reference>
<evidence type="ECO:0000256" key="1">
    <source>
        <dbReference type="ARBA" id="ARBA00001946"/>
    </source>
</evidence>
<name>A0ABV0IK41_9MICC</name>
<protein>
    <submittedName>
        <fullName evidence="6">NUDIX domain-containing protein</fullName>
    </submittedName>
</protein>
<dbReference type="Proteomes" id="UP001484097">
    <property type="component" value="Unassembled WGS sequence"/>
</dbReference>
<proteinExistence type="inferred from homology"/>
<dbReference type="PANTHER" id="PTHR43046:SF16">
    <property type="entry name" value="ADP-RIBOSE PYROPHOSPHATASE YJHB-RELATED"/>
    <property type="match status" value="1"/>
</dbReference>
<dbReference type="InterPro" id="IPR015797">
    <property type="entry name" value="NUDIX_hydrolase-like_dom_sf"/>
</dbReference>